<dbReference type="Gene3D" id="3.30.70.330">
    <property type="match status" value="2"/>
</dbReference>
<evidence type="ECO:0000256" key="6">
    <source>
        <dbReference type="ARBA" id="ARBA00022884"/>
    </source>
</evidence>
<keyword evidence="8" id="KW-0539">Nucleus</keyword>
<dbReference type="SUPFAM" id="SSF54928">
    <property type="entry name" value="RNA-binding domain, RBD"/>
    <property type="match status" value="2"/>
</dbReference>
<dbReference type="GO" id="GO:0003723">
    <property type="term" value="F:RNA binding"/>
    <property type="evidence" value="ECO:0007669"/>
    <property type="project" value="UniProtKB-UniRule"/>
</dbReference>
<evidence type="ECO:0000256" key="2">
    <source>
        <dbReference type="ARBA" id="ARBA00007243"/>
    </source>
</evidence>
<dbReference type="InterPro" id="IPR012677">
    <property type="entry name" value="Nucleotide-bd_a/b_plait_sf"/>
</dbReference>
<keyword evidence="9" id="KW-0687">Ribonucleoprotein</keyword>
<dbReference type="GO" id="GO:0006397">
    <property type="term" value="P:mRNA processing"/>
    <property type="evidence" value="ECO:0007669"/>
    <property type="project" value="UniProtKB-KW"/>
</dbReference>
<dbReference type="CDD" id="cd12247">
    <property type="entry name" value="RRM2_U1A_like"/>
    <property type="match status" value="1"/>
</dbReference>
<dbReference type="PANTHER" id="PTHR10501">
    <property type="entry name" value="U1 SMALL NUCLEAR RIBONUCLEOPROTEIN A/U2 SMALL NUCLEAR RIBONUCLEOPROTEIN B"/>
    <property type="match status" value="1"/>
</dbReference>
<evidence type="ECO:0000256" key="3">
    <source>
        <dbReference type="ARBA" id="ARBA00022664"/>
    </source>
</evidence>
<dbReference type="InterPro" id="IPR035979">
    <property type="entry name" value="RBD_domain_sf"/>
</dbReference>
<protein>
    <recommendedName>
        <fullName evidence="11">RRM domain-containing protein</fullName>
    </recommendedName>
</protein>
<reference evidence="12" key="1">
    <citation type="submission" date="2023-10" db="EMBL/GenBank/DDBJ databases">
        <title>Genome assembly of Pristionchus species.</title>
        <authorList>
            <person name="Yoshida K."/>
            <person name="Sommer R.J."/>
        </authorList>
    </citation>
    <scope>NUCLEOTIDE SEQUENCE</scope>
    <source>
        <strain evidence="12">RS0144</strain>
    </source>
</reference>
<proteinExistence type="inferred from homology"/>
<dbReference type="Proteomes" id="UP001432027">
    <property type="component" value="Unassembled WGS sequence"/>
</dbReference>
<dbReference type="Pfam" id="PF00076">
    <property type="entry name" value="RRM_1"/>
    <property type="match status" value="2"/>
</dbReference>
<dbReference type="InterPro" id="IPR000504">
    <property type="entry name" value="RRM_dom"/>
</dbReference>
<keyword evidence="4" id="KW-0747">Spliceosome</keyword>
<dbReference type="GO" id="GO:0030532">
    <property type="term" value="C:small nuclear ribonucleoprotein complex"/>
    <property type="evidence" value="ECO:0007669"/>
    <property type="project" value="UniProtKB-ARBA"/>
</dbReference>
<keyword evidence="5" id="KW-0677">Repeat</keyword>
<organism evidence="12 13">
    <name type="scientific">Pristionchus entomophagus</name>
    <dbReference type="NCBI Taxonomy" id="358040"/>
    <lineage>
        <taxon>Eukaryota</taxon>
        <taxon>Metazoa</taxon>
        <taxon>Ecdysozoa</taxon>
        <taxon>Nematoda</taxon>
        <taxon>Chromadorea</taxon>
        <taxon>Rhabditida</taxon>
        <taxon>Rhabditina</taxon>
        <taxon>Diplogasteromorpha</taxon>
        <taxon>Diplogasteroidea</taxon>
        <taxon>Neodiplogasteridae</taxon>
        <taxon>Pristionchus</taxon>
    </lineage>
</organism>
<evidence type="ECO:0000256" key="9">
    <source>
        <dbReference type="ARBA" id="ARBA00023274"/>
    </source>
</evidence>
<evidence type="ECO:0000313" key="13">
    <source>
        <dbReference type="Proteomes" id="UP001432027"/>
    </source>
</evidence>
<accession>A0AAV5TMF5</accession>
<dbReference type="AlphaFoldDB" id="A0AAV5TMF5"/>
<evidence type="ECO:0000256" key="1">
    <source>
        <dbReference type="ARBA" id="ARBA00004123"/>
    </source>
</evidence>
<keyword evidence="3" id="KW-0507">mRNA processing</keyword>
<evidence type="ECO:0000256" key="4">
    <source>
        <dbReference type="ARBA" id="ARBA00022728"/>
    </source>
</evidence>
<comment type="subcellular location">
    <subcellularLocation>
        <location evidence="1">Nucleus</location>
    </subcellularLocation>
</comment>
<evidence type="ECO:0000256" key="7">
    <source>
        <dbReference type="ARBA" id="ARBA00023187"/>
    </source>
</evidence>
<feature type="domain" description="RRM" evidence="11">
    <location>
        <begin position="151"/>
        <end position="225"/>
    </location>
</feature>
<dbReference type="FunFam" id="3.30.70.330:FF:000039">
    <property type="entry name" value="U1 small nuclear ribonucleoprotein A"/>
    <property type="match status" value="1"/>
</dbReference>
<dbReference type="EMBL" id="BTSX01000004">
    <property type="protein sequence ID" value="GMS95357.1"/>
    <property type="molecule type" value="Genomic_DNA"/>
</dbReference>
<evidence type="ECO:0000313" key="12">
    <source>
        <dbReference type="EMBL" id="GMS95357.1"/>
    </source>
</evidence>
<keyword evidence="13" id="KW-1185">Reference proteome</keyword>
<evidence type="ECO:0000256" key="10">
    <source>
        <dbReference type="PROSITE-ProRule" id="PRU00176"/>
    </source>
</evidence>
<comment type="caution">
    <text evidence="12">The sequence shown here is derived from an EMBL/GenBank/DDBJ whole genome shotgun (WGS) entry which is preliminary data.</text>
</comment>
<feature type="non-terminal residue" evidence="12">
    <location>
        <position position="1"/>
    </location>
</feature>
<evidence type="ECO:0000259" key="11">
    <source>
        <dbReference type="PROSITE" id="PS50102"/>
    </source>
</evidence>
<dbReference type="FunFam" id="3.30.70.330:FF:000029">
    <property type="entry name" value="U2 small nuclear ribonucleoprotein B"/>
    <property type="match status" value="1"/>
</dbReference>
<dbReference type="GO" id="GO:0008380">
    <property type="term" value="P:RNA splicing"/>
    <property type="evidence" value="ECO:0007669"/>
    <property type="project" value="UniProtKB-KW"/>
</dbReference>
<keyword evidence="7" id="KW-0508">mRNA splicing</keyword>
<dbReference type="PROSITE" id="PS50102">
    <property type="entry name" value="RRM"/>
    <property type="match status" value="2"/>
</dbReference>
<dbReference type="GO" id="GO:0005681">
    <property type="term" value="C:spliceosomal complex"/>
    <property type="evidence" value="ECO:0007669"/>
    <property type="project" value="UniProtKB-KW"/>
</dbReference>
<sequence length="225" mass="25030">LRRMADVKPNHTIYINNLNEKVKKEELKKALHAIFTQFGEIVSIMAFKTLRMRGQAHVVFKEISSSSSAMRAMQGFPFYDKPMRIQFAREDSDMISKLKGTYVERPKKSAGRVQKKPKAAKKAARTAVVGGGVGGGGGVRGEDGGPSQPNKILFCTNLPDETTPDMLRLLFQSFPGLKDIRMVPNRTGIAFVEFDTEAEAAPARHSLNNFKITPNQQMKVDFAKK</sequence>
<feature type="domain" description="RRM" evidence="11">
    <location>
        <begin position="11"/>
        <end position="90"/>
    </location>
</feature>
<keyword evidence="6 10" id="KW-0694">RNA-binding</keyword>
<evidence type="ECO:0000256" key="5">
    <source>
        <dbReference type="ARBA" id="ARBA00022737"/>
    </source>
</evidence>
<evidence type="ECO:0000256" key="8">
    <source>
        <dbReference type="ARBA" id="ARBA00023242"/>
    </source>
</evidence>
<comment type="similarity">
    <text evidence="2">Belongs to the RRM U1 A/B'' family.</text>
</comment>
<dbReference type="SMART" id="SM00360">
    <property type="entry name" value="RRM"/>
    <property type="match status" value="2"/>
</dbReference>
<gene>
    <name evidence="12" type="ORF">PENTCL1PPCAC_17532</name>
</gene>
<name>A0AAV5TMF5_9BILA</name>